<organism evidence="1 2">
    <name type="scientific">Gomphillus americanus</name>
    <dbReference type="NCBI Taxonomy" id="1940652"/>
    <lineage>
        <taxon>Eukaryota</taxon>
        <taxon>Fungi</taxon>
        <taxon>Dikarya</taxon>
        <taxon>Ascomycota</taxon>
        <taxon>Pezizomycotina</taxon>
        <taxon>Lecanoromycetes</taxon>
        <taxon>OSLEUM clade</taxon>
        <taxon>Ostropomycetidae</taxon>
        <taxon>Ostropales</taxon>
        <taxon>Graphidaceae</taxon>
        <taxon>Gomphilloideae</taxon>
        <taxon>Gomphillus</taxon>
    </lineage>
</organism>
<protein>
    <submittedName>
        <fullName evidence="1">Uncharacterized protein</fullName>
    </submittedName>
</protein>
<evidence type="ECO:0000313" key="1">
    <source>
        <dbReference type="EMBL" id="CAF9920243.1"/>
    </source>
</evidence>
<dbReference type="Proteomes" id="UP000664169">
    <property type="component" value="Unassembled WGS sequence"/>
</dbReference>
<dbReference type="EMBL" id="CAJPDQ010000015">
    <property type="protein sequence ID" value="CAF9920243.1"/>
    <property type="molecule type" value="Genomic_DNA"/>
</dbReference>
<sequence length="354" mass="39448">MSSSPQPSRINYYYYYYPSPRDILHVSALLASKRIPPELIDIILHLAEYWASITARLDARPGPTAVGRRKEHVLLLRCKPLCSGAAEEGRFVDVDVDVEGGQGGVELDGGARFAGESKDDSEGMKNGMAMGDLMESGSGSGSRAQYYAGLPADCIPEPRGRFPARRITWRIRSHDQGWGGIGGDTYENSQTGFRGNILRIRPVERKKREASGNGGEDLRLRGSKEYLSAWKLLAEEGSETRADGGIYEEGDDDEECIWPRGEWDFGPTRIQVNARAERDAREHVVVWDFRDSIDTFDPKAVEMLVKKGRGILTGAGNQVRALQIGDVVELHSYAFFPFWQNFVENAEVRVEFAL</sequence>
<accession>A0A8H3IIP5</accession>
<comment type="caution">
    <text evidence="1">The sequence shown here is derived from an EMBL/GenBank/DDBJ whole genome shotgun (WGS) entry which is preliminary data.</text>
</comment>
<dbReference type="OrthoDB" id="66095at2759"/>
<name>A0A8H3IIP5_9LECA</name>
<proteinExistence type="predicted"/>
<keyword evidence="2" id="KW-1185">Reference proteome</keyword>
<reference evidence="1" key="1">
    <citation type="submission" date="2021-03" db="EMBL/GenBank/DDBJ databases">
        <authorList>
            <person name="Tagirdzhanova G."/>
        </authorList>
    </citation>
    <scope>NUCLEOTIDE SEQUENCE</scope>
</reference>
<evidence type="ECO:0000313" key="2">
    <source>
        <dbReference type="Proteomes" id="UP000664169"/>
    </source>
</evidence>
<dbReference type="AlphaFoldDB" id="A0A8H3IIP5"/>
<gene>
    <name evidence="1" type="ORF">GOMPHAMPRED_002022</name>
</gene>